<keyword evidence="2" id="KW-0285">Flavoprotein</keyword>
<comment type="similarity">
    <text evidence="1">Belongs to the paxM FAD-dependent monooxygenase family.</text>
</comment>
<organism evidence="6 7">
    <name type="scientific">Neofusicoccum ribis</name>
    <dbReference type="NCBI Taxonomy" id="45134"/>
    <lineage>
        <taxon>Eukaryota</taxon>
        <taxon>Fungi</taxon>
        <taxon>Dikarya</taxon>
        <taxon>Ascomycota</taxon>
        <taxon>Pezizomycotina</taxon>
        <taxon>Dothideomycetes</taxon>
        <taxon>Dothideomycetes incertae sedis</taxon>
        <taxon>Botryosphaeriales</taxon>
        <taxon>Botryosphaeriaceae</taxon>
        <taxon>Neofusicoccum</taxon>
    </lineage>
</organism>
<evidence type="ECO:0000256" key="1">
    <source>
        <dbReference type="ARBA" id="ARBA00007992"/>
    </source>
</evidence>
<keyword evidence="7" id="KW-1185">Reference proteome</keyword>
<comment type="caution">
    <text evidence="6">The sequence shown here is derived from an EMBL/GenBank/DDBJ whole genome shotgun (WGS) entry which is preliminary data.</text>
</comment>
<dbReference type="InterPro" id="IPR002938">
    <property type="entry name" value="FAD-bd"/>
</dbReference>
<name>A0ABR3SVD0_9PEZI</name>
<dbReference type="Proteomes" id="UP001521116">
    <property type="component" value="Unassembled WGS sequence"/>
</dbReference>
<evidence type="ECO:0000259" key="5">
    <source>
        <dbReference type="Pfam" id="PF01494"/>
    </source>
</evidence>
<protein>
    <recommendedName>
        <fullName evidence="5">FAD-binding domain-containing protein</fullName>
    </recommendedName>
</protein>
<dbReference type="PANTHER" id="PTHR47356">
    <property type="entry name" value="FAD-DEPENDENT MONOOXYGENASE ASQG-RELATED"/>
    <property type="match status" value="1"/>
</dbReference>
<evidence type="ECO:0000256" key="4">
    <source>
        <dbReference type="ARBA" id="ARBA00023002"/>
    </source>
</evidence>
<feature type="domain" description="FAD-binding" evidence="5">
    <location>
        <begin position="7"/>
        <end position="82"/>
    </location>
</feature>
<proteinExistence type="inferred from homology"/>
<dbReference type="PANTHER" id="PTHR47356:SF2">
    <property type="entry name" value="FAD-BINDING DOMAIN-CONTAINING PROTEIN-RELATED"/>
    <property type="match status" value="1"/>
</dbReference>
<evidence type="ECO:0000313" key="6">
    <source>
        <dbReference type="EMBL" id="KAL1630532.1"/>
    </source>
</evidence>
<dbReference type="Gene3D" id="3.50.50.60">
    <property type="entry name" value="FAD/NAD(P)-binding domain"/>
    <property type="match status" value="2"/>
</dbReference>
<dbReference type="Pfam" id="PF01494">
    <property type="entry name" value="FAD_binding_3"/>
    <property type="match status" value="2"/>
</dbReference>
<feature type="domain" description="FAD-binding" evidence="5">
    <location>
        <begin position="213"/>
        <end position="263"/>
    </location>
</feature>
<evidence type="ECO:0000313" key="7">
    <source>
        <dbReference type="Proteomes" id="UP001521116"/>
    </source>
</evidence>
<gene>
    <name evidence="6" type="ORF">SLS56_004806</name>
</gene>
<dbReference type="InterPro" id="IPR036188">
    <property type="entry name" value="FAD/NAD-bd_sf"/>
</dbReference>
<accession>A0ABR3SVD0</accession>
<evidence type="ECO:0000256" key="2">
    <source>
        <dbReference type="ARBA" id="ARBA00022630"/>
    </source>
</evidence>
<keyword evidence="4" id="KW-0560">Oxidoreductase</keyword>
<dbReference type="SUPFAM" id="SSF51905">
    <property type="entry name" value="FAD/NAD(P)-binding domain"/>
    <property type="match status" value="1"/>
</dbReference>
<reference evidence="6 7" key="1">
    <citation type="submission" date="2024-02" db="EMBL/GenBank/DDBJ databases">
        <title>De novo assembly and annotation of 12 fungi associated with fruit tree decline syndrome in Ontario, Canada.</title>
        <authorList>
            <person name="Sulman M."/>
            <person name="Ellouze W."/>
            <person name="Ilyukhin E."/>
        </authorList>
    </citation>
    <scope>NUCLEOTIDE SEQUENCE [LARGE SCALE GENOMIC DNA]</scope>
    <source>
        <strain evidence="6 7">M1-105</strain>
    </source>
</reference>
<dbReference type="EMBL" id="JAJVDC020000045">
    <property type="protein sequence ID" value="KAL1630532.1"/>
    <property type="molecule type" value="Genomic_DNA"/>
</dbReference>
<sequence>MSSQEHVTVGIVGGGIAGLTLANILEQSGISYILWEARDEIAPPEGASLGLMPNGLRILDQLGLIDELEEYAVPHDCWEYRDGEGTLFNTLTAMRSYPELLGYQGYFMERQRVLEILYAGIKDKTRIQTSKRIGAGRFSTIHQKDVSALIFSGLGGALYWFIVVDLKTSVEFGKTKRYTDADIKAAYTKVAHATITDGVKFSDIFDNKRTAIMTPLEEGVADAWYSGRMFVLGDSAHKMVPHVAMGANQAIESAACFANLLFELRKQLGGTLANGVPPSDVEAHLKKYAEKCSGRTSGVIQSASFNCQVQLKIGPAVEPYMRALPYMTNEAWLSMVLETFCKAEKIEDWNRNSVRVDYYTEHMRTLREKIEKGEGIFATTGNCPIQAKHD</sequence>
<evidence type="ECO:0000256" key="3">
    <source>
        <dbReference type="ARBA" id="ARBA00022827"/>
    </source>
</evidence>
<dbReference type="InterPro" id="IPR050562">
    <property type="entry name" value="FAD_mOase_fung"/>
</dbReference>
<keyword evidence="3" id="KW-0274">FAD</keyword>